<organism evidence="2 3">
    <name type="scientific">Araneus ventricosus</name>
    <name type="common">Orbweaver spider</name>
    <name type="synonym">Epeira ventricosa</name>
    <dbReference type="NCBI Taxonomy" id="182803"/>
    <lineage>
        <taxon>Eukaryota</taxon>
        <taxon>Metazoa</taxon>
        <taxon>Ecdysozoa</taxon>
        <taxon>Arthropoda</taxon>
        <taxon>Chelicerata</taxon>
        <taxon>Arachnida</taxon>
        <taxon>Araneae</taxon>
        <taxon>Araneomorphae</taxon>
        <taxon>Entelegynae</taxon>
        <taxon>Araneoidea</taxon>
        <taxon>Araneidae</taxon>
        <taxon>Araneus</taxon>
    </lineage>
</organism>
<evidence type="ECO:0000313" key="2">
    <source>
        <dbReference type="EMBL" id="GBM23882.1"/>
    </source>
</evidence>
<dbReference type="EMBL" id="BGPR01000505">
    <property type="protein sequence ID" value="GBM23882.1"/>
    <property type="molecule type" value="Genomic_DNA"/>
</dbReference>
<dbReference type="Proteomes" id="UP000499080">
    <property type="component" value="Unassembled WGS sequence"/>
</dbReference>
<dbReference type="AlphaFoldDB" id="A0A4Y2E427"/>
<keyword evidence="3" id="KW-1185">Reference proteome</keyword>
<feature type="compositionally biased region" description="Polar residues" evidence="1">
    <location>
        <begin position="260"/>
        <end position="274"/>
    </location>
</feature>
<sequence>MTLYSRIFRKTRNAETDTSKEENSSSFENSFIESSSFINIYEASSLNVSDIIETPHLPKTITSSPYLFTSISQNLRDDASTHLTKEFTSEDSSISLKSSLQDTDTFLSSSLDSQLNYYGDFEAMIESAVEVSPTAERRIYIPSSQTKSPQLESFSSNFDTEKYDSEDSFSDFEFIEVTPIKPTTVFSEVEASTLLPLDETSSSIYSSQFLPFSTSSHVSNILIEIKDSSTAGSSKLSQYVSSPVLENEKEISSESIGSIDNTENDSSNDSLDVSGSEIFSESNVSHEIINDDLEIKNKTSRNEDPQLDDIISGIVHLLAGKVQLGRPVYASPPKRQNRPPAHSTRINNRGPLSSSSTPYSRTIVVFSQPQNPSISATEMHRPIQFVPSGTVGGILPRPSDKPVHVLKIQPTKVNDRPSSSAPGNHFQHSGGKVPVNMHNQPPFAGEVFTQDGAPSRPKLQLANVPDGVILNTFPENSKSQNPKEISTTKRTHFIFSDSFDSTQDLHTRPLPSKVQTTKTFATIINPQLSTPTNTFEVFADSINSQEILKKPVKISTSSSSVAVPTDSFPRDSIKPTKVHKNFPTVDNQTVPFGPITDWVPVLERPSMRFKPVSSNLNKTRADSDVSIIMQPIIFDVTVSQSYNDPNILANKTTETSTSSAFNATDIRTYLTETADSSSIFNTKLEILTSEILETQNDYTSSSVSTPLLVDSRVVTTPAPDTKTSKISTAWNDIRTVLKEENQNIPNLSATAHSVPKPTISSVQYSKVGSQVEEKRTQQKSYATSPSVNSASSKTFGTLFSAPSNNSPNLGRPFVKPVDIEEVRPYVGAINPIDQDRTRPAYPPFRGAYPSGTVQVTRAGVNVREESTSLPNNPLFTSRTPIIRSPPRPRPNTIRIDTCIVGDDSTCDSKSNETCKTEQGISSCHCKPGYARSYTRGPCVLIIDYIYFSYLFSNFGVAAKKFSGGNESQNFSTQKGIESGKQVEEARYRKFRAFTKLNSRKSLPKSAEFVRLNEYFSGIIFLKFCFFVQRRIVYGIQPSLLELNLVIGSVSDYDA</sequence>
<feature type="region of interest" description="Disordered" evidence="1">
    <location>
        <begin position="329"/>
        <end position="359"/>
    </location>
</feature>
<feature type="region of interest" description="Disordered" evidence="1">
    <location>
        <begin position="864"/>
        <end position="888"/>
    </location>
</feature>
<evidence type="ECO:0000313" key="3">
    <source>
        <dbReference type="Proteomes" id="UP000499080"/>
    </source>
</evidence>
<dbReference type="OrthoDB" id="2015116at2759"/>
<dbReference type="CDD" id="cd19941">
    <property type="entry name" value="TIL"/>
    <property type="match status" value="1"/>
</dbReference>
<gene>
    <name evidence="2" type="ORF">AVEN_208514_1</name>
</gene>
<feature type="region of interest" description="Disordered" evidence="1">
    <location>
        <begin position="250"/>
        <end position="274"/>
    </location>
</feature>
<name>A0A4Y2E427_ARAVE</name>
<proteinExistence type="predicted"/>
<protein>
    <recommendedName>
        <fullName evidence="4">EGF-like domain-containing protein</fullName>
    </recommendedName>
</protein>
<evidence type="ECO:0008006" key="4">
    <source>
        <dbReference type="Google" id="ProtNLM"/>
    </source>
</evidence>
<comment type="caution">
    <text evidence="2">The sequence shown here is derived from an EMBL/GenBank/DDBJ whole genome shotgun (WGS) entry which is preliminary data.</text>
</comment>
<accession>A0A4Y2E427</accession>
<feature type="compositionally biased region" description="Polar residues" evidence="1">
    <location>
        <begin position="344"/>
        <end position="359"/>
    </location>
</feature>
<reference evidence="2 3" key="1">
    <citation type="journal article" date="2019" name="Sci. Rep.">
        <title>Orb-weaving spider Araneus ventricosus genome elucidates the spidroin gene catalogue.</title>
        <authorList>
            <person name="Kono N."/>
            <person name="Nakamura H."/>
            <person name="Ohtoshi R."/>
            <person name="Moran D.A.P."/>
            <person name="Shinohara A."/>
            <person name="Yoshida Y."/>
            <person name="Fujiwara M."/>
            <person name="Mori M."/>
            <person name="Tomita M."/>
            <person name="Arakawa K."/>
        </authorList>
    </citation>
    <scope>NUCLEOTIDE SEQUENCE [LARGE SCALE GENOMIC DNA]</scope>
</reference>
<evidence type="ECO:0000256" key="1">
    <source>
        <dbReference type="SAM" id="MobiDB-lite"/>
    </source>
</evidence>